<dbReference type="InterPro" id="IPR036236">
    <property type="entry name" value="Znf_C2H2_sf"/>
</dbReference>
<feature type="binding site" evidence="11">
    <location>
        <position position="53"/>
    </location>
    <ligand>
        <name>Zn(2+)</name>
        <dbReference type="ChEBI" id="CHEBI:29105"/>
    </ligand>
</feature>
<dbReference type="Bgee" id="FBgn0037921">
    <property type="expression patterns" value="Expressed in outer photoreceptor cell (Drosophila) in insect head and 26 other cell types or tissues"/>
</dbReference>
<dbReference type="FunFam" id="3.30.160.60:FF:003750">
    <property type="entry name" value="Zgc:174234 protein"/>
    <property type="match status" value="1"/>
</dbReference>
<reference evidence="18" key="2">
    <citation type="journal article" date="2002" name="Genome Biol.">
        <title>Finishing a whole-genome shotgun: release 3 of the Drosophila melanogaster euchromatic genome sequence.</title>
        <authorList>
            <person name="Celniker S.E."/>
            <person name="Wheeler D.A."/>
            <person name="Kronmiller B."/>
            <person name="Carlson J.W."/>
            <person name="Halpern A."/>
            <person name="Patel S."/>
            <person name="Adams M."/>
            <person name="Champe M."/>
            <person name="Dugan S.P."/>
            <person name="Frise E."/>
            <person name="Hodgson A."/>
            <person name="George R.A."/>
            <person name="Hoskins R.A."/>
            <person name="Laverty T."/>
            <person name="Muzny D.M."/>
            <person name="Nelson C.R."/>
            <person name="Pacleb J.M."/>
            <person name="Park S."/>
            <person name="Pfeiffer B.D."/>
            <person name="Richards S."/>
            <person name="Sodergren E.J."/>
            <person name="Svirskas R."/>
            <person name="Tabor P.E."/>
            <person name="Wan K."/>
            <person name="Stapleton M."/>
            <person name="Sutton G.G."/>
            <person name="Venter C."/>
            <person name="Weinstock G."/>
            <person name="Scherer S.E."/>
            <person name="Myers E.W."/>
            <person name="Gibbs R.A."/>
            <person name="Rubin G.M."/>
        </authorList>
    </citation>
    <scope>NUCLEOTIDE SEQUENCE [LARGE SCALE GENOMIC DNA]</scope>
    <source>
        <strain evidence="18">Berkeley</strain>
    </source>
</reference>
<keyword evidence="3" id="KW-0677">Repeat</keyword>
<dbReference type="Gene3D" id="3.40.1800.20">
    <property type="match status" value="1"/>
</dbReference>
<dbReference type="KEGG" id="dme:Dmel_CG6808"/>
<dbReference type="VEuPathDB" id="VectorBase:FBgn0037921"/>
<evidence type="ECO:0000313" key="15">
    <source>
        <dbReference type="EMBL" id="ABJ17077.1"/>
    </source>
</evidence>
<feature type="domain" description="ZAD" evidence="13">
    <location>
        <begin position="8"/>
        <end position="80"/>
    </location>
</feature>
<dbReference type="ExpressionAtlas" id="Q7YZ91">
    <property type="expression patterns" value="baseline and differential"/>
</dbReference>
<reference evidence="14 18" key="6">
    <citation type="journal article" date="2005" name="PLoS Comput. Biol.">
        <title>Combined evidence annotation of transposable elements in genome sequences.</title>
        <authorList>
            <person name="Quesneville H."/>
            <person name="Bergman C.M."/>
            <person name="Andrieu O."/>
            <person name="Autard D."/>
            <person name="Nouaud D."/>
            <person name="Ashburner M."/>
            <person name="Anxolabehere D."/>
        </authorList>
    </citation>
    <scope>NUCLEOTIDE SEQUENCE [LARGE SCALE GENOMIC DNA]</scope>
    <source>
        <strain evidence="18">Berkeley</strain>
    </source>
</reference>
<feature type="binding site" evidence="11">
    <location>
        <position position="13"/>
    </location>
    <ligand>
        <name>Zn(2+)</name>
        <dbReference type="ChEBI" id="CHEBI:29105"/>
    </ligand>
</feature>
<keyword evidence="9" id="KW-0539">Nucleus</keyword>
<name>Q7YZ91_DROME</name>
<keyword evidence="7" id="KW-0238">DNA-binding</keyword>
<evidence type="ECO:0000256" key="3">
    <source>
        <dbReference type="ARBA" id="ARBA00022737"/>
    </source>
</evidence>
<dbReference type="EMBL" id="AE014297">
    <property type="protein sequence ID" value="AAN13517.1"/>
    <property type="molecule type" value="Genomic_DNA"/>
</dbReference>
<evidence type="ECO:0000256" key="2">
    <source>
        <dbReference type="ARBA" id="ARBA00022723"/>
    </source>
</evidence>
<keyword evidence="6" id="KW-0805">Transcription regulation</keyword>
<dbReference type="PROSITE" id="PS50157">
    <property type="entry name" value="ZINC_FINGER_C2H2_2"/>
    <property type="match status" value="5"/>
</dbReference>
<dbReference type="GO" id="GO:0000978">
    <property type="term" value="F:RNA polymerase II cis-regulatory region sequence-specific DNA binding"/>
    <property type="evidence" value="ECO:0000318"/>
    <property type="project" value="GO_Central"/>
</dbReference>
<dbReference type="PaxDb" id="7227-FBpp0081927"/>
<reference evidence="18" key="4">
    <citation type="journal article" date="2002" name="Genome Biol.">
        <title>The transposable elements of the Drosophila melanogaster euchromatin: a genomics perspective.</title>
        <authorList>
            <person name="Kaminker J.S."/>
            <person name="Bergman C.M."/>
            <person name="Kronmiller B."/>
            <person name="Carlson J."/>
            <person name="Svirskas R."/>
            <person name="Patel S."/>
            <person name="Frise E."/>
            <person name="Wheeler D.A."/>
            <person name="Lewis S.E."/>
            <person name="Rubin G.M."/>
            <person name="Ashburner M."/>
            <person name="Celniker S.E."/>
        </authorList>
    </citation>
    <scope>NUCLEOTIDE SEQUENCE [LARGE SCALE GENOMIC DNA]</scope>
    <source>
        <strain evidence="18">Berkeley</strain>
    </source>
</reference>
<dbReference type="Gene3D" id="3.30.160.60">
    <property type="entry name" value="Classic Zinc Finger"/>
    <property type="match status" value="3"/>
</dbReference>
<gene>
    <name evidence="14 17" type="primary">Zaf1</name>
    <name evidence="14" type="synonym">CG31372</name>
    <name evidence="14" type="synonym">Dmel\CG6808</name>
    <name evidence="14" type="synonym">ZAF1</name>
    <name evidence="14 17" type="ORF">CG6808</name>
    <name evidence="14" type="ORF">Dmel_CG6808</name>
</gene>
<evidence type="ECO:0000256" key="1">
    <source>
        <dbReference type="ARBA" id="ARBA00004123"/>
    </source>
</evidence>
<reference evidence="14 18" key="9">
    <citation type="journal article" date="2007" name="Science">
        <title>The Release 5.1 annotation of Drosophila melanogaster heterochromatin.</title>
        <authorList>
            <person name="Smith C.D."/>
            <person name="Shu S."/>
            <person name="Mungall C.J."/>
            <person name="Karpen G.H."/>
        </authorList>
    </citation>
    <scope>NUCLEOTIDE SEQUENCE [LARGE SCALE GENOMIC DNA]</scope>
    <source>
        <strain evidence="18">Berkeley</strain>
    </source>
</reference>
<evidence type="ECO:0000313" key="17">
    <source>
        <dbReference type="FlyBase" id="FBgn0037921"/>
    </source>
</evidence>
<comment type="subcellular location">
    <subcellularLocation>
        <location evidence="1">Nucleus</location>
    </subcellularLocation>
</comment>
<dbReference type="SUPFAM" id="SSF57716">
    <property type="entry name" value="Glucocorticoid receptor-like (DNA-binding domain)"/>
    <property type="match status" value="1"/>
</dbReference>
<keyword evidence="2 11" id="KW-0479">Metal-binding</keyword>
<dbReference type="GO" id="GO:0006357">
    <property type="term" value="P:regulation of transcription by RNA polymerase II"/>
    <property type="evidence" value="ECO:0000318"/>
    <property type="project" value="GO_Central"/>
</dbReference>
<dbReference type="FunFam" id="3.30.160.60:FF:002534">
    <property type="entry name" value="Uncharacterized protein, isoform B"/>
    <property type="match status" value="1"/>
</dbReference>
<dbReference type="AlphaFoldDB" id="Q7YZ91"/>
<dbReference type="BioGRID-ORCS" id="41394">
    <property type="hits" value="0 hits in 1 CRISPR screen"/>
</dbReference>
<evidence type="ECO:0000256" key="10">
    <source>
        <dbReference type="PROSITE-ProRule" id="PRU00042"/>
    </source>
</evidence>
<evidence type="ECO:0000256" key="11">
    <source>
        <dbReference type="PROSITE-ProRule" id="PRU01263"/>
    </source>
</evidence>
<reference evidence="14 18" key="1">
    <citation type="journal article" date="2000" name="Science">
        <title>The genome sequence of Drosophila melanogaster.</title>
        <authorList>
            <person name="Adams M.D."/>
            <person name="Celniker S.E."/>
            <person name="Holt R.A."/>
            <person name="Evans C.A."/>
            <person name="Gocayne J.D."/>
            <person name="Amanatides P.G."/>
            <person name="Scherer S.E."/>
            <person name="Li P.W."/>
            <person name="Hoskins R.A."/>
            <person name="Galle R.F."/>
            <person name="George R.A."/>
            <person name="Lewis S.E."/>
            <person name="Richards S."/>
            <person name="Ashburner M."/>
            <person name="Henderson S.N."/>
            <person name="Sutton G.G."/>
            <person name="Wortman J.R."/>
            <person name="Yandell M.D."/>
            <person name="Zhang Q."/>
            <person name="Chen L.X."/>
            <person name="Brandon R.C."/>
            <person name="Rogers Y.H."/>
            <person name="Blazej R.G."/>
            <person name="Champe M."/>
            <person name="Pfeiffer B.D."/>
            <person name="Wan K.H."/>
            <person name="Doyle C."/>
            <person name="Baxter E.G."/>
            <person name="Helt G."/>
            <person name="Nelson C.R."/>
            <person name="Gabor G.L."/>
            <person name="Abril J.F."/>
            <person name="Agbayani A."/>
            <person name="An H.J."/>
            <person name="Andrews-Pfannkoch C."/>
            <person name="Baldwin D."/>
            <person name="Ballew R.M."/>
            <person name="Basu A."/>
            <person name="Baxendale J."/>
            <person name="Bayraktaroglu L."/>
            <person name="Beasley E.M."/>
            <person name="Beeson K.Y."/>
            <person name="Benos P.V."/>
            <person name="Berman B.P."/>
            <person name="Bhandari D."/>
            <person name="Bolshakov S."/>
            <person name="Borkova D."/>
            <person name="Botchan M.R."/>
            <person name="Bouck J."/>
            <person name="Brokstein P."/>
            <person name="Brottier P."/>
            <person name="Burtis K.C."/>
            <person name="Busam D.A."/>
            <person name="Butler H."/>
            <person name="Cadieu E."/>
            <person name="Center A."/>
            <person name="Chandra I."/>
            <person name="Cherry J.M."/>
            <person name="Cawley S."/>
            <person name="Dahlke C."/>
            <person name="Davenport L.B."/>
            <person name="Davies P."/>
            <person name="de Pablos B."/>
            <person name="Delcher A."/>
            <person name="Deng Z."/>
            <person name="Mays A.D."/>
            <person name="Dew I."/>
            <person name="Dietz S.M."/>
            <person name="Dodson K."/>
            <person name="Doup L.E."/>
            <person name="Downes M."/>
            <person name="Dugan-Rocha S."/>
            <person name="Dunkov B.C."/>
            <person name="Dunn P."/>
            <person name="Durbin K.J."/>
            <person name="Evangelista C.C."/>
            <person name="Ferraz C."/>
            <person name="Ferriera S."/>
            <person name="Fleischmann W."/>
            <person name="Fosler C."/>
            <person name="Gabrielian A.E."/>
            <person name="Garg N.S."/>
            <person name="Gelbart W.M."/>
            <person name="Glasser K."/>
            <person name="Glodek A."/>
            <person name="Gong F."/>
            <person name="Gorrell J.H."/>
            <person name="Gu Z."/>
            <person name="Guan P."/>
            <person name="Harris M."/>
            <person name="Harris N.L."/>
            <person name="Harvey D."/>
            <person name="Heiman T.J."/>
            <person name="Hernandez J.R."/>
            <person name="Houck J."/>
            <person name="Hostin D."/>
            <person name="Houston K.A."/>
            <person name="Howland T.J."/>
            <person name="Wei M.H."/>
            <person name="Ibegwam C."/>
            <person name="Jalali M."/>
            <person name="Kalush F."/>
            <person name="Karpen G.H."/>
            <person name="Ke Z."/>
            <person name="Kennison J.A."/>
            <person name="Ketchum K.A."/>
            <person name="Kimmel B.E."/>
            <person name="Kodira C.D."/>
            <person name="Kraft C."/>
            <person name="Kravitz S."/>
            <person name="Kulp D."/>
            <person name="Lai Z."/>
            <person name="Lasko P."/>
            <person name="Lei Y."/>
            <person name="Levitsky A.A."/>
            <person name="Li J."/>
            <person name="Li Z."/>
            <person name="Liang Y."/>
            <person name="Lin X."/>
            <person name="Liu X."/>
            <person name="Mattei B."/>
            <person name="McIntosh T.C."/>
            <person name="McLeod M.P."/>
            <person name="McPherson D."/>
            <person name="Merkulov G."/>
            <person name="Milshina N.V."/>
            <person name="Mobarry C."/>
            <person name="Morris J."/>
            <person name="Moshrefi A."/>
            <person name="Mount S.M."/>
            <person name="Moy M."/>
            <person name="Murphy B."/>
            <person name="Murphy L."/>
            <person name="Muzny D.M."/>
            <person name="Nelson D.L."/>
            <person name="Nelson D.R."/>
            <person name="Nelson K.A."/>
            <person name="Nixon K."/>
            <person name="Nusskern D.R."/>
            <person name="Pacleb J.M."/>
            <person name="Palazzolo M."/>
            <person name="Pittman G.S."/>
            <person name="Pan S."/>
            <person name="Pollard J."/>
            <person name="Puri V."/>
            <person name="Reese M.G."/>
            <person name="Reinert K."/>
            <person name="Remington K."/>
            <person name="Saunders R.D."/>
            <person name="Scheeler F."/>
            <person name="Shen H."/>
            <person name="Shue B.C."/>
            <person name="Siden-Kiamos I."/>
            <person name="Simpson M."/>
            <person name="Skupski M.P."/>
            <person name="Smith T."/>
            <person name="Spier E."/>
            <person name="Spradling A.C."/>
            <person name="Stapleton M."/>
            <person name="Strong R."/>
            <person name="Sun E."/>
            <person name="Svirskas R."/>
            <person name="Tector C."/>
            <person name="Turner R."/>
            <person name="Venter E."/>
            <person name="Wang A.H."/>
            <person name="Wang X."/>
            <person name="Wang Z.Y."/>
            <person name="Wassarman D.A."/>
            <person name="Weinstock G.M."/>
            <person name="Weissenbach J."/>
            <person name="Williams S.M."/>
            <person name="WoodageT"/>
            <person name="Worley K.C."/>
            <person name="Wu D."/>
            <person name="Yang S."/>
            <person name="Yao Q.A."/>
            <person name="Ye J."/>
            <person name="Yeh R.F."/>
            <person name="Zaveri J.S."/>
            <person name="Zhan M."/>
            <person name="Zhang G."/>
            <person name="Zhao Q."/>
            <person name="Zheng L."/>
            <person name="Zheng X.H."/>
            <person name="Zhong F.N."/>
            <person name="Zhong W."/>
            <person name="Zhou X."/>
            <person name="Zhu S."/>
            <person name="Zhu X."/>
            <person name="Smith H.O."/>
            <person name="Gibbs R.A."/>
            <person name="Myers E.W."/>
            <person name="Rubin G.M."/>
            <person name="Venter J.C."/>
        </authorList>
    </citation>
    <scope>NUCLEOTIDE SEQUENCE [LARGE SCALE GENOMIC DNA]</scope>
    <source>
        <strain evidence="18">Berkeley</strain>
    </source>
</reference>
<reference evidence="15" key="8">
    <citation type="submission" date="2006-10" db="EMBL/GenBank/DDBJ databases">
        <authorList>
            <person name="Stapleton M."/>
            <person name="Carlson J."/>
            <person name="Frise E."/>
            <person name="Kapadia B."/>
            <person name="Park S."/>
            <person name="Wan K."/>
            <person name="Yu C."/>
            <person name="Celniker S."/>
        </authorList>
    </citation>
    <scope>NUCLEOTIDE SEQUENCE</scope>
</reference>
<dbReference type="Pfam" id="PF07776">
    <property type="entry name" value="zf-AD"/>
    <property type="match status" value="1"/>
</dbReference>
<dbReference type="GO" id="GO:0003700">
    <property type="term" value="F:DNA-binding transcription factor activity"/>
    <property type="evidence" value="ECO:0000250"/>
    <property type="project" value="FlyBase"/>
</dbReference>
<evidence type="ECO:0000259" key="13">
    <source>
        <dbReference type="PROSITE" id="PS51915"/>
    </source>
</evidence>
<evidence type="ECO:0000313" key="16">
    <source>
        <dbReference type="EMBL" id="AFH06373.1"/>
    </source>
</evidence>
<evidence type="ECO:0000256" key="6">
    <source>
        <dbReference type="ARBA" id="ARBA00023015"/>
    </source>
</evidence>
<dbReference type="DNASU" id="41394"/>
<dbReference type="FunCoup" id="Q7YZ91">
    <property type="interactions" value="119"/>
</dbReference>
<dbReference type="IntAct" id="Q7YZ91">
    <property type="interactions" value="8"/>
</dbReference>
<evidence type="ECO:0000256" key="8">
    <source>
        <dbReference type="ARBA" id="ARBA00023163"/>
    </source>
</evidence>
<dbReference type="STRING" id="7227.FBpp0081927"/>
<dbReference type="Pfam" id="PF00096">
    <property type="entry name" value="zf-C2H2"/>
    <property type="match status" value="2"/>
</dbReference>
<dbReference type="GO" id="GO:0000976">
    <property type="term" value="F:transcription cis-regulatory region binding"/>
    <property type="evidence" value="ECO:0000250"/>
    <property type="project" value="FlyBase"/>
</dbReference>
<feature type="domain" description="C2H2-type" evidence="12">
    <location>
        <begin position="227"/>
        <end position="254"/>
    </location>
</feature>
<reference evidence="14" key="7">
    <citation type="submission" date="2006-08" db="EMBL/GenBank/DDBJ databases">
        <authorList>
            <person name="Celniker S."/>
            <person name="Carlson J."/>
            <person name="Wan K."/>
            <person name="Frise E."/>
            <person name="Hoskins R."/>
            <person name="Park S."/>
            <person name="Svirskas R."/>
            <person name="Rubin G."/>
        </authorList>
    </citation>
    <scope>NUCLEOTIDE SEQUENCE</scope>
</reference>
<dbReference type="SMART" id="SM00868">
    <property type="entry name" value="zf-AD"/>
    <property type="match status" value="1"/>
</dbReference>
<dbReference type="Proteomes" id="UP000000803">
    <property type="component" value="Chromosome 3R"/>
</dbReference>
<reference evidence="18" key="3">
    <citation type="journal article" date="2002" name="Genome Biol.">
        <title>Annotation of the Drosophila melanogaster euchromatic genome: a systematic review.</title>
        <authorList>
            <person name="Misra S."/>
            <person name="Crosby M.A."/>
            <person name="Mungall C.J."/>
            <person name="Matthews B.B."/>
            <person name="Campbell K.S."/>
            <person name="Hradecky P."/>
            <person name="Huang Y."/>
            <person name="Kaminker J.S."/>
            <person name="Millburn G.H."/>
            <person name="Prochnik S.E."/>
            <person name="Smith C.D."/>
            <person name="Tupy J.L."/>
            <person name="Whitfied E.J."/>
            <person name="Bayraktaroglu L."/>
            <person name="Berman B.P."/>
            <person name="Bettencourt B.R."/>
            <person name="Celniker S.E."/>
            <person name="de Grey A.D."/>
            <person name="Drysdale R.A."/>
            <person name="Harris N.L."/>
            <person name="Richter J."/>
            <person name="Russo S."/>
            <person name="Schroeder A.J."/>
            <person name="Shu S.Q."/>
            <person name="Stapleton M."/>
            <person name="Yamada C."/>
            <person name="Ashburner M."/>
            <person name="Gelbart W.M."/>
            <person name="Rubin G.M."/>
            <person name="Lewis S.E."/>
        </authorList>
    </citation>
    <scope>GENOME REANNOTATION</scope>
    <source>
        <strain evidence="18">Berkeley</strain>
    </source>
</reference>
<keyword evidence="4 10" id="KW-0863">Zinc-finger</keyword>
<dbReference type="FunFam" id="3.40.1800.20:FF:000004">
    <property type="entry name" value="Zinc finger protein 234-like Protein"/>
    <property type="match status" value="1"/>
</dbReference>
<reference evidence="14" key="11">
    <citation type="journal article" date="2015" name="G3 (Bethesda)">
        <title>Gene Model Annotations for Drosophila melanogaster: Impact of High-Throughput Data.</title>
        <authorList>
            <consortium name="FlyBase Consortium"/>
            <person name="Matthews B.B."/>
            <person name="Dos Santos G."/>
            <person name="Crosby M.A."/>
            <person name="Emmert D.B."/>
            <person name="St Pierre S.E."/>
            <person name="Gramates L.S."/>
            <person name="Zhou P."/>
            <person name="Schroeder A.J."/>
            <person name="Falls K."/>
            <person name="Strelets V."/>
            <person name="Russo S.M."/>
            <person name="Gelbart W.M."/>
            <person name="null"/>
        </authorList>
    </citation>
    <scope>NUCLEOTIDE SEQUENCE</scope>
</reference>
<protein>
    <submittedName>
        <fullName evidence="15">RT01013p</fullName>
    </submittedName>
    <submittedName>
        <fullName evidence="14">ZAD and architectural function 1, isoform A</fullName>
    </submittedName>
    <submittedName>
        <fullName evidence="16">ZAD and architectural function 1, isoform B</fullName>
    </submittedName>
</protein>
<reference evidence="14 18" key="5">
    <citation type="journal article" date="2002" name="Genome Biol.">
        <title>Heterochromatic sequences in a Drosophila whole-genome shotgun assembly.</title>
        <authorList>
            <person name="Hoskins R.A."/>
            <person name="Smith C.D."/>
            <person name="Carlson J.W."/>
            <person name="Carvalho A.B."/>
            <person name="Halpern A."/>
            <person name="Kaminker J.S."/>
            <person name="Kennedy C."/>
            <person name="Mungall C.J."/>
            <person name="Sullivan B.A."/>
            <person name="Sutton G.G."/>
            <person name="Yasuhara J.C."/>
            <person name="Wakimoto B.T."/>
            <person name="Myers E.W."/>
            <person name="Celniker S.E."/>
            <person name="Rubin G.M."/>
            <person name="Karpen G.H."/>
        </authorList>
    </citation>
    <scope>NUCLEOTIDE SEQUENCE [LARGE SCALE GENOMIC DNA]</scope>
    <source>
        <strain evidence="18">Berkeley</strain>
    </source>
</reference>
<feature type="domain" description="C2H2-type" evidence="12">
    <location>
        <begin position="283"/>
        <end position="310"/>
    </location>
</feature>
<dbReference type="EMBL" id="BT029143">
    <property type="protein sequence ID" value="ABJ17077.1"/>
    <property type="molecule type" value="mRNA"/>
</dbReference>
<accession>Q7YZ91</accession>
<dbReference type="OMA" id="AHACLKC"/>
<reference evidence="14" key="12">
    <citation type="journal article" date="2015" name="G3 (Bethesda)">
        <title>Gene Model Annotations for Drosophila melanogaster: The Rule-Benders.</title>
        <authorList>
            <consortium name="FlyBase Consortium"/>
            <person name="Crosby M.A."/>
            <person name="Gramates L.S."/>
            <person name="Dos Santos G."/>
            <person name="Matthews B.B."/>
            <person name="St Pierre S.E."/>
            <person name="Zhou P."/>
            <person name="Schroeder A.J."/>
            <person name="Falls K."/>
            <person name="Emmert D.B."/>
            <person name="Russo S.M."/>
            <person name="Gelbart W.M."/>
            <person name="null"/>
        </authorList>
    </citation>
    <scope>NUCLEOTIDE SEQUENCE</scope>
</reference>
<dbReference type="PANTHER" id="PTHR16515">
    <property type="entry name" value="PR DOMAIN ZINC FINGER PROTEIN"/>
    <property type="match status" value="1"/>
</dbReference>
<reference evidence="14" key="14">
    <citation type="submission" date="2023-12" db="EMBL/GenBank/DDBJ databases">
        <authorList>
            <consortium name="FlyBase"/>
        </authorList>
    </citation>
    <scope>NUCLEOTIDE SEQUENCE</scope>
</reference>
<dbReference type="EMBL" id="AE014297">
    <property type="protein sequence ID" value="AFH06373.1"/>
    <property type="molecule type" value="Genomic_DNA"/>
</dbReference>
<proteinExistence type="evidence at transcript level"/>
<feature type="binding site" evidence="11">
    <location>
        <position position="56"/>
    </location>
    <ligand>
        <name>Zn(2+)</name>
        <dbReference type="ChEBI" id="CHEBI:29105"/>
    </ligand>
</feature>
<evidence type="ECO:0000256" key="5">
    <source>
        <dbReference type="ARBA" id="ARBA00022833"/>
    </source>
</evidence>
<dbReference type="GO" id="GO:0005634">
    <property type="term" value="C:nucleus"/>
    <property type="evidence" value="ECO:0000250"/>
    <property type="project" value="FlyBase"/>
</dbReference>
<sequence>MEISIKWSMCRTCRKKGTQSTLQSLFESNAHKLLISYAGTSVKPDDGLPDQICTVCLMQLEEVDRFLSACKQSDAHLRSLVRQTLSSASAFETLEDKDQLEQKKRARKQNISGRLIEENPINFKTQENALETTKDDEILPINKFSSDFVFDLNVNAENEKDIHQEDYTISDMDLDREISDQNYSETYSQESSAATDSIQETSEDYHNLEPSADYVIDLGVACEPDKYRCKICSNTYRCLSQLNAHSQVHRKEKDHQCEVCQKTFRAACNLKTHMRTHTGEKPYQCCYCSRRFADNSTHRKHERLHTNERPYACNICGKTFSLSSSRNAHYYLHSSEKSHKCLMCKKEFRLKHQLTAHEKSLAHRLIAKEYSDVVE</sequence>
<dbReference type="AGR" id="FB:FBgn0037921"/>
<dbReference type="OrthoDB" id="6077919at2759"/>
<dbReference type="GO" id="GO:0008270">
    <property type="term" value="F:zinc ion binding"/>
    <property type="evidence" value="ECO:0000250"/>
    <property type="project" value="FlyBase"/>
</dbReference>
<dbReference type="SMR" id="Q7YZ91"/>
<feature type="binding site" evidence="11">
    <location>
        <position position="10"/>
    </location>
    <ligand>
        <name>Zn(2+)</name>
        <dbReference type="ChEBI" id="CHEBI:29105"/>
    </ligand>
</feature>
<dbReference type="GeneID" id="41394"/>
<keyword evidence="8" id="KW-0804">Transcription</keyword>
<keyword evidence="5 11" id="KW-0862">Zinc</keyword>
<dbReference type="RefSeq" id="NP_001247055.1">
    <property type="nucleotide sequence ID" value="NM_001260126.1"/>
</dbReference>
<dbReference type="PROSITE" id="PS51915">
    <property type="entry name" value="ZAD"/>
    <property type="match status" value="1"/>
</dbReference>
<dbReference type="InterPro" id="IPR012934">
    <property type="entry name" value="Znf_AD"/>
</dbReference>
<dbReference type="CTD" id="41394"/>
<reference evidence="14" key="15">
    <citation type="submission" date="2024-06" db="EMBL/GenBank/DDBJ databases">
        <title>Drosophila melanogaster release 4 sequence.</title>
        <authorList>
            <consortium name="Berkeley Drosophila Genome Project"/>
            <person name="Celniker S."/>
            <person name="Carlson J."/>
            <person name="Wan K."/>
            <person name="Pfeiffer B."/>
            <person name="Frise E."/>
            <person name="George R."/>
            <person name="Hoskins R."/>
            <person name="Stapleton M."/>
            <person name="Pacleb J."/>
            <person name="Park S."/>
            <person name="Svirskas R."/>
            <person name="Smith E."/>
            <person name="Yu C."/>
            <person name="Rubin G."/>
        </authorList>
    </citation>
    <scope>NUCLEOTIDE SEQUENCE</scope>
</reference>
<reference evidence="14" key="13">
    <citation type="journal article" date="2015" name="Genome Res.">
        <title>The Release 6 reference sequence of the Drosophila melanogaster genome.</title>
        <authorList>
            <person name="Hoskins R.A."/>
            <person name="Carlson J.W."/>
            <person name="Wan K.H."/>
            <person name="Park S."/>
            <person name="Mendez I."/>
            <person name="Galle S.E."/>
            <person name="Booth B.W."/>
            <person name="Pfeiffer B.D."/>
            <person name="George R.A."/>
            <person name="Svirskas R."/>
            <person name="Krzywinski M."/>
            <person name="Schein J."/>
            <person name="Accardo M.C."/>
            <person name="Damia E."/>
            <person name="Messina G."/>
            <person name="Mendez-Lago M."/>
            <person name="de Pablos B."/>
            <person name="Demakova O.V."/>
            <person name="Andreyeva E.N."/>
            <person name="Boldyreva L.V."/>
            <person name="Marra M."/>
            <person name="Carvalho A.B."/>
            <person name="Dimitri P."/>
            <person name="Villasante A."/>
            <person name="Zhimulev I.F."/>
            <person name="Rubin G.M."/>
            <person name="Karpen G.H."/>
            <person name="Celniker S.E."/>
        </authorList>
    </citation>
    <scope>NUCLEOTIDE SEQUENCE</scope>
</reference>
<feature type="domain" description="C2H2-type" evidence="12">
    <location>
        <begin position="339"/>
        <end position="363"/>
    </location>
</feature>
<feature type="domain" description="C2H2-type" evidence="12">
    <location>
        <begin position="255"/>
        <end position="282"/>
    </location>
</feature>
<dbReference type="eggNOG" id="KOG1721">
    <property type="taxonomic scope" value="Eukaryota"/>
</dbReference>
<dbReference type="PANTHER" id="PTHR16515:SF49">
    <property type="entry name" value="GASTRULA ZINC FINGER PROTEIN XLCGF49.1-LIKE-RELATED"/>
    <property type="match status" value="1"/>
</dbReference>
<organism evidence="14 18">
    <name type="scientific">Drosophila melanogaster</name>
    <name type="common">Fruit fly</name>
    <dbReference type="NCBI Taxonomy" id="7227"/>
    <lineage>
        <taxon>Eukaryota</taxon>
        <taxon>Metazoa</taxon>
        <taxon>Ecdysozoa</taxon>
        <taxon>Arthropoda</taxon>
        <taxon>Hexapoda</taxon>
        <taxon>Insecta</taxon>
        <taxon>Pterygota</taxon>
        <taxon>Neoptera</taxon>
        <taxon>Endopterygota</taxon>
        <taxon>Diptera</taxon>
        <taxon>Brachycera</taxon>
        <taxon>Muscomorpha</taxon>
        <taxon>Ephydroidea</taxon>
        <taxon>Drosophilidae</taxon>
        <taxon>Drosophila</taxon>
        <taxon>Sophophora</taxon>
    </lineage>
</organism>
<dbReference type="GO" id="GO:0006355">
    <property type="term" value="P:regulation of DNA-templated transcription"/>
    <property type="evidence" value="ECO:0000250"/>
    <property type="project" value="FlyBase"/>
</dbReference>
<evidence type="ECO:0000256" key="9">
    <source>
        <dbReference type="ARBA" id="ARBA00023242"/>
    </source>
</evidence>
<dbReference type="UCSC" id="CG6808-RA">
    <property type="organism name" value="d. melanogaster"/>
</dbReference>
<evidence type="ECO:0000256" key="4">
    <source>
        <dbReference type="ARBA" id="ARBA00022771"/>
    </source>
</evidence>
<dbReference type="Reactome" id="R-DME-9843940">
    <property type="pathway name" value="Regulation of endogenous retroelements by KRAB-ZFP proteins"/>
</dbReference>
<keyword evidence="18" id="KW-1185">Reference proteome</keyword>
<evidence type="ECO:0000259" key="12">
    <source>
        <dbReference type="PROSITE" id="PS50157"/>
    </source>
</evidence>
<dbReference type="SMART" id="SM00355">
    <property type="entry name" value="ZnF_C2H2"/>
    <property type="match status" value="5"/>
</dbReference>
<evidence type="ECO:0000313" key="18">
    <source>
        <dbReference type="Proteomes" id="UP000000803"/>
    </source>
</evidence>
<dbReference type="InterPro" id="IPR013087">
    <property type="entry name" value="Znf_C2H2_type"/>
</dbReference>
<dbReference type="SUPFAM" id="SSF57667">
    <property type="entry name" value="beta-beta-alpha zinc fingers"/>
    <property type="match status" value="3"/>
</dbReference>
<dbReference type="HOGENOM" id="CLU_002678_94_3_1"/>
<dbReference type="FunFam" id="3.30.160.60:FF:000176">
    <property type="entry name" value="zinc finger protein 70"/>
    <property type="match status" value="1"/>
</dbReference>
<dbReference type="InterPro" id="IPR050331">
    <property type="entry name" value="Zinc_finger"/>
</dbReference>
<dbReference type="PROSITE" id="PS00028">
    <property type="entry name" value="ZINC_FINGER_C2H2_1"/>
    <property type="match status" value="5"/>
</dbReference>
<evidence type="ECO:0000256" key="7">
    <source>
        <dbReference type="ARBA" id="ARBA00023125"/>
    </source>
</evidence>
<dbReference type="RefSeq" id="NP_731602.1">
    <property type="nucleotide sequence ID" value="NM_169411.2"/>
</dbReference>
<dbReference type="Reactome" id="R-DME-212436">
    <property type="pathway name" value="Generic Transcription Pathway"/>
</dbReference>
<evidence type="ECO:0000313" key="14">
    <source>
        <dbReference type="EMBL" id="AAN13517.1"/>
    </source>
</evidence>
<dbReference type="FlyBase" id="FBgn0037921">
    <property type="gene designation" value="Zaf1"/>
</dbReference>
<feature type="domain" description="C2H2-type" evidence="12">
    <location>
        <begin position="311"/>
        <end position="338"/>
    </location>
</feature>
<reference evidence="14 18" key="10">
    <citation type="journal article" date="2007" name="Science">
        <title>Sequence finishing and mapping of Drosophila melanogaster heterochromatin.</title>
        <authorList>
            <person name="Hoskins R.A."/>
            <person name="Carlson J.W."/>
            <person name="Kennedy C."/>
            <person name="Acevedo D."/>
            <person name="Evans-Holm M."/>
            <person name="Frise E."/>
            <person name="Wan K.H."/>
            <person name="Park S."/>
            <person name="Mendez-Lago M."/>
            <person name="Rossi F."/>
            <person name="Villasante A."/>
            <person name="Dimitri P."/>
            <person name="Karpen G.H."/>
            <person name="Celniker S.E."/>
        </authorList>
    </citation>
    <scope>NUCLEOTIDE SEQUENCE [LARGE SCALE GENOMIC DNA]</scope>
    <source>
        <strain evidence="18">Berkeley</strain>
    </source>
</reference>